<accession>A0A1I4YZT3</accession>
<dbReference type="RefSeq" id="WP_092408907.1">
    <property type="nucleotide sequence ID" value="NZ_FOVF01000021.1"/>
</dbReference>
<organism evidence="2 3">
    <name type="scientific">Dokdonella immobilis</name>
    <dbReference type="NCBI Taxonomy" id="578942"/>
    <lineage>
        <taxon>Bacteria</taxon>
        <taxon>Pseudomonadati</taxon>
        <taxon>Pseudomonadota</taxon>
        <taxon>Gammaproteobacteria</taxon>
        <taxon>Lysobacterales</taxon>
        <taxon>Rhodanobacteraceae</taxon>
        <taxon>Dokdonella</taxon>
    </lineage>
</organism>
<evidence type="ECO:0000313" key="3">
    <source>
        <dbReference type="Proteomes" id="UP000198575"/>
    </source>
</evidence>
<dbReference type="EMBL" id="FOVF01000021">
    <property type="protein sequence ID" value="SFN43498.1"/>
    <property type="molecule type" value="Genomic_DNA"/>
</dbReference>
<gene>
    <name evidence="2" type="ORF">SAMN05216289_12145</name>
</gene>
<dbReference type="SUPFAM" id="SSF51197">
    <property type="entry name" value="Clavaminate synthase-like"/>
    <property type="match status" value="1"/>
</dbReference>
<keyword evidence="3" id="KW-1185">Reference proteome</keyword>
<dbReference type="Gene3D" id="2.60.120.620">
    <property type="entry name" value="q2cbj1_9rhob like domain"/>
    <property type="match status" value="1"/>
</dbReference>
<sequence>MSPSPQSLELNPRARISIHDHEQPPSFLVEAPIKGASFSSVRVGADNLPGAHAFLCSILIEGRQDVQVSALDADELCRIGLFAPVDALPQAVTYQFPLRDPAPGTPLRSRPSVTDPEGRTGRRLSSLRLPAEWSEQGLRFEPHHHGSVWSPVQVASAAETGARHDQADEAAKLQAALDSEATRAHFEREGFAVLDNLLPSEHVEEMGRYFQALATQGFLTCSEDRGTRRYIAHNDPVAHFWHGQLNERVSQLAGRRTKPSYSFVSVYLAGGDLFWHTDRPPCEYTLTLLLDYAPLDAEGRSPWALKLTGRDGTVHSLHQGIGEALIFKGRELRHGRDMLPEGHRSASLLFHFVDQDYDGVME</sequence>
<dbReference type="OrthoDB" id="1493578at2"/>
<dbReference type="Proteomes" id="UP000198575">
    <property type="component" value="Unassembled WGS sequence"/>
</dbReference>
<evidence type="ECO:0000313" key="2">
    <source>
        <dbReference type="EMBL" id="SFN43498.1"/>
    </source>
</evidence>
<protein>
    <recommendedName>
        <fullName evidence="4">2OG-Fe(II) oxygenase superfamily protein</fullName>
    </recommendedName>
</protein>
<proteinExistence type="predicted"/>
<dbReference type="STRING" id="578942.SAMN05216289_12145"/>
<name>A0A1I4YZT3_9GAMM</name>
<evidence type="ECO:0000256" key="1">
    <source>
        <dbReference type="SAM" id="MobiDB-lite"/>
    </source>
</evidence>
<reference evidence="2 3" key="1">
    <citation type="submission" date="2016-10" db="EMBL/GenBank/DDBJ databases">
        <authorList>
            <person name="de Groot N.N."/>
        </authorList>
    </citation>
    <scope>NUCLEOTIDE SEQUENCE [LARGE SCALE GENOMIC DNA]</scope>
    <source>
        <strain evidence="2 3">CGMCC 1.7659</strain>
    </source>
</reference>
<evidence type="ECO:0008006" key="4">
    <source>
        <dbReference type="Google" id="ProtNLM"/>
    </source>
</evidence>
<feature type="region of interest" description="Disordered" evidence="1">
    <location>
        <begin position="98"/>
        <end position="122"/>
    </location>
</feature>
<dbReference type="AlphaFoldDB" id="A0A1I4YZT3"/>